<evidence type="ECO:0000313" key="2">
    <source>
        <dbReference type="EMBL" id="CAI3939451.1"/>
    </source>
</evidence>
<evidence type="ECO:0008006" key="6">
    <source>
        <dbReference type="Google" id="ProtNLM"/>
    </source>
</evidence>
<accession>A0A9W4X6I7</accession>
<dbReference type="EMBL" id="CAMXCS010000002">
    <property type="protein sequence ID" value="CAI3944057.1"/>
    <property type="molecule type" value="Genomic_DNA"/>
</dbReference>
<evidence type="ECO:0000313" key="5">
    <source>
        <dbReference type="Proteomes" id="UP001154259"/>
    </source>
</evidence>
<evidence type="ECO:0000313" key="4">
    <source>
        <dbReference type="Proteomes" id="UP001154255"/>
    </source>
</evidence>
<evidence type="ECO:0000256" key="1">
    <source>
        <dbReference type="SAM" id="Phobius"/>
    </source>
</evidence>
<dbReference type="InterPro" id="IPR018729">
    <property type="entry name" value="DUF2269_transmembrane"/>
</dbReference>
<protein>
    <recommendedName>
        <fullName evidence="6">DUF2269 domain-containing protein</fullName>
    </recommendedName>
</protein>
<dbReference type="EMBL" id="CAMXCM010000002">
    <property type="protein sequence ID" value="CAI3939451.1"/>
    <property type="molecule type" value="Genomic_DNA"/>
</dbReference>
<comment type="caution">
    <text evidence="2">The sequence shown here is derived from an EMBL/GenBank/DDBJ whole genome shotgun (WGS) entry which is preliminary data.</text>
</comment>
<reference evidence="2" key="1">
    <citation type="submission" date="2022-10" db="EMBL/GenBank/DDBJ databases">
        <authorList>
            <person name="Botero Cardona J."/>
        </authorList>
    </citation>
    <scope>NUCLEOTIDE SEQUENCE</scope>
    <source>
        <strain evidence="2">LMG 31819</strain>
        <strain evidence="3">R-53529</strain>
    </source>
</reference>
<keyword evidence="5" id="KW-1185">Reference proteome</keyword>
<feature type="transmembrane region" description="Helical" evidence="1">
    <location>
        <begin position="43"/>
        <end position="68"/>
    </location>
</feature>
<sequence>MIGLLKTLHVLCAVMVTGMGFGIFIHTILLLKQGQQTQSLQLQITSVIASFILFMPALVILIISGFFLSHFSTISMTEPWIIFAIITGVLLGGLCLLLAYLCLSLPFQEKPIFLKIGCLLSGIGWIGFALAMAAMIFKQPIIG</sequence>
<keyword evidence="1" id="KW-0812">Transmembrane</keyword>
<dbReference type="AlphaFoldDB" id="A0A9W4X6I7"/>
<gene>
    <name evidence="3" type="ORF">R53529_LOCUS1292</name>
    <name evidence="2" type="ORF">R53530_LOCUS1142</name>
</gene>
<feature type="transmembrane region" description="Helical" evidence="1">
    <location>
        <begin position="80"/>
        <end position="100"/>
    </location>
</feature>
<evidence type="ECO:0000313" key="3">
    <source>
        <dbReference type="EMBL" id="CAI3944057.1"/>
    </source>
</evidence>
<dbReference type="Pfam" id="PF10027">
    <property type="entry name" value="DUF2269"/>
    <property type="match status" value="1"/>
</dbReference>
<dbReference type="Proteomes" id="UP001154255">
    <property type="component" value="Unassembled WGS sequence"/>
</dbReference>
<name>A0A9W4X6I7_9PROT</name>
<feature type="transmembrane region" description="Helical" evidence="1">
    <location>
        <begin position="7"/>
        <end position="31"/>
    </location>
</feature>
<keyword evidence="1" id="KW-0472">Membrane</keyword>
<organism evidence="2 4">
    <name type="scientific">Commensalibacter communis</name>
    <dbReference type="NCBI Taxonomy" id="2972786"/>
    <lineage>
        <taxon>Bacteria</taxon>
        <taxon>Pseudomonadati</taxon>
        <taxon>Pseudomonadota</taxon>
        <taxon>Alphaproteobacteria</taxon>
        <taxon>Acetobacterales</taxon>
        <taxon>Acetobacteraceae</taxon>
    </lineage>
</organism>
<dbReference type="Proteomes" id="UP001154259">
    <property type="component" value="Unassembled WGS sequence"/>
</dbReference>
<keyword evidence="1" id="KW-1133">Transmembrane helix</keyword>
<dbReference type="RefSeq" id="WP_271789724.1">
    <property type="nucleotide sequence ID" value="NZ_CAMXCJ010000003.1"/>
</dbReference>
<proteinExistence type="predicted"/>
<feature type="transmembrane region" description="Helical" evidence="1">
    <location>
        <begin position="112"/>
        <end position="137"/>
    </location>
</feature>